<dbReference type="InterPro" id="IPR038970">
    <property type="entry name" value="Lyase_8"/>
</dbReference>
<dbReference type="OrthoDB" id="6394136at2"/>
<organism evidence="12 13">
    <name type="scientific">Pedobacter xixiisoli</name>
    <dbReference type="NCBI Taxonomy" id="1476464"/>
    <lineage>
        <taxon>Bacteria</taxon>
        <taxon>Pseudomonadati</taxon>
        <taxon>Bacteroidota</taxon>
        <taxon>Sphingobacteriia</taxon>
        <taxon>Sphingobacteriales</taxon>
        <taxon>Sphingobacteriaceae</taxon>
        <taxon>Pedobacter</taxon>
    </lineage>
</organism>
<evidence type="ECO:0000256" key="2">
    <source>
        <dbReference type="ARBA" id="ARBA00006699"/>
    </source>
</evidence>
<feature type="active site" evidence="7">
    <location>
        <position position="224"/>
    </location>
</feature>
<accession>A0A285ZP93</accession>
<dbReference type="Proteomes" id="UP000219281">
    <property type="component" value="Unassembled WGS sequence"/>
</dbReference>
<dbReference type="SUPFAM" id="SSF74650">
    <property type="entry name" value="Galactose mutarotase-like"/>
    <property type="match status" value="1"/>
</dbReference>
<dbReference type="Pfam" id="PF02278">
    <property type="entry name" value="Lyase_8"/>
    <property type="match status" value="1"/>
</dbReference>
<dbReference type="SUPFAM" id="SSF49863">
    <property type="entry name" value="Hyaluronate lyase-like, C-terminal domain"/>
    <property type="match status" value="1"/>
</dbReference>
<evidence type="ECO:0000256" key="6">
    <source>
        <dbReference type="ARBA" id="ARBA00023239"/>
    </source>
</evidence>
<name>A0A285ZP93_9SPHI</name>
<feature type="domain" description="Polysaccharide lyase family 8 C-terminal" evidence="10">
    <location>
        <begin position="596"/>
        <end position="663"/>
    </location>
</feature>
<keyword evidence="5" id="KW-0106">Calcium</keyword>
<gene>
    <name evidence="12" type="ORF">SAMN06297358_0168</name>
</gene>
<dbReference type="RefSeq" id="WP_097127589.1">
    <property type="nucleotide sequence ID" value="NZ_OCMT01000001.1"/>
</dbReference>
<evidence type="ECO:0000256" key="1">
    <source>
        <dbReference type="ARBA" id="ARBA00001913"/>
    </source>
</evidence>
<dbReference type="InterPro" id="IPR004103">
    <property type="entry name" value="Lyase_8_C"/>
</dbReference>
<dbReference type="Pfam" id="PF02884">
    <property type="entry name" value="Lyase_8_C"/>
    <property type="match status" value="1"/>
</dbReference>
<comment type="similarity">
    <text evidence="2">Belongs to the polysaccharide lyase 8 family.</text>
</comment>
<dbReference type="Pfam" id="PF08124">
    <property type="entry name" value="Lyase_8_N"/>
    <property type="match status" value="1"/>
</dbReference>
<feature type="active site" evidence="7">
    <location>
        <position position="287"/>
    </location>
</feature>
<dbReference type="AlphaFoldDB" id="A0A285ZP93"/>
<evidence type="ECO:0000259" key="11">
    <source>
        <dbReference type="Pfam" id="PF08124"/>
    </source>
</evidence>
<dbReference type="GO" id="GO:0005576">
    <property type="term" value="C:extracellular region"/>
    <property type="evidence" value="ECO:0007669"/>
    <property type="project" value="InterPro"/>
</dbReference>
<dbReference type="SUPFAM" id="SSF48230">
    <property type="entry name" value="Chondroitin AC/alginate lyase"/>
    <property type="match status" value="1"/>
</dbReference>
<dbReference type="Gene3D" id="2.60.220.10">
    <property type="entry name" value="Polysaccharide lyase family 8-like, C-terminal"/>
    <property type="match status" value="1"/>
</dbReference>
<evidence type="ECO:0000259" key="10">
    <source>
        <dbReference type="Pfam" id="PF02884"/>
    </source>
</evidence>
<dbReference type="GO" id="GO:0016837">
    <property type="term" value="F:carbon-oxygen lyase activity, acting on polysaccharides"/>
    <property type="evidence" value="ECO:0007669"/>
    <property type="project" value="UniProtKB-ARBA"/>
</dbReference>
<dbReference type="Gene3D" id="2.70.98.10">
    <property type="match status" value="1"/>
</dbReference>
<evidence type="ECO:0000259" key="9">
    <source>
        <dbReference type="Pfam" id="PF02278"/>
    </source>
</evidence>
<dbReference type="GO" id="GO:0005975">
    <property type="term" value="P:carbohydrate metabolic process"/>
    <property type="evidence" value="ECO:0007669"/>
    <property type="project" value="InterPro"/>
</dbReference>
<feature type="signal peptide" evidence="8">
    <location>
        <begin position="1"/>
        <end position="21"/>
    </location>
</feature>
<evidence type="ECO:0000256" key="3">
    <source>
        <dbReference type="ARBA" id="ARBA00011245"/>
    </source>
</evidence>
<keyword evidence="6 12" id="KW-0456">Lyase</keyword>
<feature type="domain" description="Polysaccharide lyase family 8 central" evidence="9">
    <location>
        <begin position="337"/>
        <end position="583"/>
    </location>
</feature>
<comment type="subunit">
    <text evidence="3">Monomer.</text>
</comment>
<dbReference type="InterPro" id="IPR011013">
    <property type="entry name" value="Gal_mutarotase_sf_dom"/>
</dbReference>
<dbReference type="GO" id="GO:0030246">
    <property type="term" value="F:carbohydrate binding"/>
    <property type="evidence" value="ECO:0007669"/>
    <property type="project" value="InterPro"/>
</dbReference>
<dbReference type="InterPro" id="IPR008929">
    <property type="entry name" value="Chondroitin_lyas"/>
</dbReference>
<feature type="domain" description="Polysaccharide lyase 8 N-terminal alpha-helical" evidence="11">
    <location>
        <begin position="41"/>
        <end position="323"/>
    </location>
</feature>
<sequence>MRKSIYLVAYCLFLFPILANAQATYPFGTILKKLYADQGKNANNVVKPAQSVLETIQPDGTWVDINYEDKSTTNWLPITHISRVTDLVFAYTTEGSAYRKNDKVYNAIVNALKVWYEKDPKSTNWWHNEISVPQKLGLLLVIMTAAEKQLPDELQDQLIERMKRGNMVEKTGANKTDIAMHYFYRSLLTEDSKLLGESLAEIFRPVSLVDGEEGLQYDFSYLQHGPQLYIGGYGNVFLGGVIKIAGYVPGTPYALSKEKLALLSEFYQNTYLKTFRSRYVDFNVEGRGVSRPKNLRKPSEKYRLNAMKEIDASNADQWENERLRVDSLTGFTIAPYHKHFWKGDYTVHIRPEYNFNVRIASKRTKRAEAGNNENLYGRYLSDGATNLQLSGPEYYNIMPVWEWDKIPGVTAADRAEDLKMNVNWGETGHNEFAGGVSDGMYGATAYQLDYDGVSAKKAWFFFDKEVVAMGTDIRTDSVLSIATTVNQSWLEGSVISSFGTIKKGDVVKQNAAPSSWVQHNGVAYYFPKQTNLVVSTQTQNGNWNKINQTYGKENIAGDVFKLWIDHGTKPDTASYQYIVLPAIKNIKSFDPKTIELISNTPQNQSIYHQQLKILQAVFYSPSSITSSSYEISVDKPCVLMLKEGKGNERLLYIADPLQQESTISIKLKNVKTGKSVDLAVKLPEGPYRGSSKKLIEKL</sequence>
<dbReference type="CDD" id="cd01083">
    <property type="entry name" value="GAG_Lyase"/>
    <property type="match status" value="1"/>
</dbReference>
<reference evidence="13" key="1">
    <citation type="submission" date="2017-09" db="EMBL/GenBank/DDBJ databases">
        <authorList>
            <person name="Varghese N."/>
            <person name="Submissions S."/>
        </authorList>
    </citation>
    <scope>NUCLEOTIDE SEQUENCE [LARGE SCALE GENOMIC DNA]</scope>
    <source>
        <strain evidence="13">CGMCC 1.12803</strain>
    </source>
</reference>
<feature type="chain" id="PRO_5013375468" evidence="8">
    <location>
        <begin position="22"/>
        <end position="698"/>
    </location>
</feature>
<evidence type="ECO:0000256" key="7">
    <source>
        <dbReference type="PIRSR" id="PIRSR638970-1"/>
    </source>
</evidence>
<evidence type="ECO:0000256" key="5">
    <source>
        <dbReference type="ARBA" id="ARBA00022837"/>
    </source>
</evidence>
<dbReference type="InterPro" id="IPR012970">
    <property type="entry name" value="Lyase_8_alpha_N"/>
</dbReference>
<dbReference type="Gene3D" id="1.50.10.100">
    <property type="entry name" value="Chondroitin AC/alginate lyase"/>
    <property type="match status" value="1"/>
</dbReference>
<comment type="cofactor">
    <cofactor evidence="1">
        <name>Ca(2+)</name>
        <dbReference type="ChEBI" id="CHEBI:29108"/>
    </cofactor>
</comment>
<protein>
    <submittedName>
        <fullName evidence="12">Chondroitin AC lyase</fullName>
    </submittedName>
</protein>
<dbReference type="PANTHER" id="PTHR38481:SF1">
    <property type="entry name" value="HYALURONATE LYASE"/>
    <property type="match status" value="1"/>
</dbReference>
<dbReference type="InterPro" id="IPR003159">
    <property type="entry name" value="Lyase_8_central_dom"/>
</dbReference>
<dbReference type="InterPro" id="IPR011071">
    <property type="entry name" value="Lyase_8-like_C"/>
</dbReference>
<dbReference type="EMBL" id="OCMT01000001">
    <property type="protein sequence ID" value="SOD11473.1"/>
    <property type="molecule type" value="Genomic_DNA"/>
</dbReference>
<dbReference type="PANTHER" id="PTHR38481">
    <property type="entry name" value="HYALURONATE LYASE"/>
    <property type="match status" value="1"/>
</dbReference>
<dbReference type="InterPro" id="IPR014718">
    <property type="entry name" value="GH-type_carb-bd"/>
</dbReference>
<keyword evidence="4 8" id="KW-0732">Signal</keyword>
<keyword evidence="13" id="KW-1185">Reference proteome</keyword>
<evidence type="ECO:0000313" key="12">
    <source>
        <dbReference type="EMBL" id="SOD11473.1"/>
    </source>
</evidence>
<evidence type="ECO:0000313" key="13">
    <source>
        <dbReference type="Proteomes" id="UP000219281"/>
    </source>
</evidence>
<evidence type="ECO:0000256" key="4">
    <source>
        <dbReference type="ARBA" id="ARBA00022729"/>
    </source>
</evidence>
<proteinExistence type="inferred from homology"/>
<feature type="active site" evidence="7">
    <location>
        <position position="233"/>
    </location>
</feature>
<evidence type="ECO:0000256" key="8">
    <source>
        <dbReference type="SAM" id="SignalP"/>
    </source>
</evidence>